<keyword evidence="4" id="KW-1185">Reference proteome</keyword>
<dbReference type="CDD" id="cd20071">
    <property type="entry name" value="SET_SMYD"/>
    <property type="match status" value="1"/>
</dbReference>
<dbReference type="InterPro" id="IPR053185">
    <property type="entry name" value="SET_domain_protein"/>
</dbReference>
<dbReference type="AlphaFoldDB" id="A0AA38VR28"/>
<dbReference type="SUPFAM" id="SSF82199">
    <property type="entry name" value="SET domain"/>
    <property type="match status" value="1"/>
</dbReference>
<proteinExistence type="predicted"/>
<feature type="domain" description="SET" evidence="2">
    <location>
        <begin position="73"/>
        <end position="228"/>
    </location>
</feature>
<comment type="caution">
    <text evidence="3">The sequence shown here is derived from an EMBL/GenBank/DDBJ whole genome shotgun (WGS) entry which is preliminary data.</text>
</comment>
<dbReference type="PANTHER" id="PTHR47332:SF2">
    <property type="entry name" value="SET-6"/>
    <property type="match status" value="1"/>
</dbReference>
<evidence type="ECO:0000313" key="3">
    <source>
        <dbReference type="EMBL" id="KAJ9157971.1"/>
    </source>
</evidence>
<name>A0AA38VR28_9PEZI</name>
<evidence type="ECO:0000259" key="2">
    <source>
        <dbReference type="PROSITE" id="PS50280"/>
    </source>
</evidence>
<dbReference type="PROSITE" id="PS50280">
    <property type="entry name" value="SET"/>
    <property type="match status" value="1"/>
</dbReference>
<dbReference type="Gene3D" id="2.170.270.10">
    <property type="entry name" value="SET domain"/>
    <property type="match status" value="1"/>
</dbReference>
<dbReference type="Pfam" id="PF00856">
    <property type="entry name" value="SET"/>
    <property type="match status" value="1"/>
</dbReference>
<evidence type="ECO:0000256" key="1">
    <source>
        <dbReference type="SAM" id="SignalP"/>
    </source>
</evidence>
<gene>
    <name evidence="3" type="ORF">NKR23_g429</name>
</gene>
<sequence>MLVLLLALSWRYVASSAVAGYEGQGLVAPSSLLQCPRTPFQQQCSRSEETLSKHHGIQNASTEKYDTLAERGPNWEVRSSPGKGLGVFATAPIPFGAVVMTEEALFAIDPPPLVPGHGYKLDAMTASVAAALALLAPDQRARFFAAHEHRFAGEAEAFPGEAHRAVRILRSNAYSLDDGTGRAAMFPAVARINHDCRPNAASVWSGGRRVVWAARDIAAGEEVLVTYVPLVVGAEERQARLAQYGFRCGCEACRAGEADDARRAHMGALLAELKAAARTALSKRQTRKMLAKAEELAALVEGESLVDYWPQVYRLAAGFAGQSGQKEAAVAWAGKEVRFHRFAGENSTSTKEALAILKRLEGKT</sequence>
<accession>A0AA38VR28</accession>
<feature type="chain" id="PRO_5041297594" description="SET domain-containing protein" evidence="1">
    <location>
        <begin position="16"/>
        <end position="364"/>
    </location>
</feature>
<reference evidence="3" key="1">
    <citation type="submission" date="2022-07" db="EMBL/GenBank/DDBJ databases">
        <title>Fungi with potential for degradation of polypropylene.</title>
        <authorList>
            <person name="Gostincar C."/>
        </authorList>
    </citation>
    <scope>NUCLEOTIDE SEQUENCE</scope>
    <source>
        <strain evidence="3">EXF-13308</strain>
    </source>
</reference>
<dbReference type="InterPro" id="IPR046341">
    <property type="entry name" value="SET_dom_sf"/>
</dbReference>
<evidence type="ECO:0000313" key="4">
    <source>
        <dbReference type="Proteomes" id="UP001174694"/>
    </source>
</evidence>
<dbReference type="SMART" id="SM00317">
    <property type="entry name" value="SET"/>
    <property type="match status" value="1"/>
</dbReference>
<organism evidence="3 4">
    <name type="scientific">Pleurostoma richardsiae</name>
    <dbReference type="NCBI Taxonomy" id="41990"/>
    <lineage>
        <taxon>Eukaryota</taxon>
        <taxon>Fungi</taxon>
        <taxon>Dikarya</taxon>
        <taxon>Ascomycota</taxon>
        <taxon>Pezizomycotina</taxon>
        <taxon>Sordariomycetes</taxon>
        <taxon>Sordariomycetidae</taxon>
        <taxon>Calosphaeriales</taxon>
        <taxon>Pleurostomataceae</taxon>
        <taxon>Pleurostoma</taxon>
    </lineage>
</organism>
<dbReference type="Proteomes" id="UP001174694">
    <property type="component" value="Unassembled WGS sequence"/>
</dbReference>
<protein>
    <recommendedName>
        <fullName evidence="2">SET domain-containing protein</fullName>
    </recommendedName>
</protein>
<dbReference type="PANTHER" id="PTHR47332">
    <property type="entry name" value="SET DOMAIN-CONTAINING PROTEIN 5"/>
    <property type="match status" value="1"/>
</dbReference>
<dbReference type="EMBL" id="JANBVO010000001">
    <property type="protein sequence ID" value="KAJ9157971.1"/>
    <property type="molecule type" value="Genomic_DNA"/>
</dbReference>
<dbReference type="InterPro" id="IPR001214">
    <property type="entry name" value="SET_dom"/>
</dbReference>
<keyword evidence="1" id="KW-0732">Signal</keyword>
<feature type="signal peptide" evidence="1">
    <location>
        <begin position="1"/>
        <end position="15"/>
    </location>
</feature>